<sequence>MNRKIFIFILMMSIGFTLKAQSRLTEEQKEALKERFQEYKSKLNLSADQAQKVRAIDSSYLIGLANVKRSSSGKLAKLKQFKSLNSEKDRQMEAVLNDEQFSQYEKFKEEMRQELKENRRNN</sequence>
<reference evidence="2 3" key="1">
    <citation type="submission" date="2022-04" db="EMBL/GenBank/DDBJ databases">
        <title>The arsenic-methylating capacity of Chitinophaga filiformis YT5 during chitin decomposition.</title>
        <authorList>
            <person name="Chen G."/>
            <person name="Liang Y."/>
        </authorList>
    </citation>
    <scope>NUCLEOTIDE SEQUENCE [LARGE SCALE GENOMIC DNA]</scope>
    <source>
        <strain evidence="2 3">YT5</strain>
    </source>
</reference>
<evidence type="ECO:0000313" key="3">
    <source>
        <dbReference type="Proteomes" id="UP000830198"/>
    </source>
</evidence>
<accession>A0ABY4I2C6</accession>
<evidence type="ECO:0008006" key="4">
    <source>
        <dbReference type="Google" id="ProtNLM"/>
    </source>
</evidence>
<keyword evidence="3" id="KW-1185">Reference proteome</keyword>
<gene>
    <name evidence="2" type="ORF">MYF79_01540</name>
</gene>
<feature type="coiled-coil region" evidence="1">
    <location>
        <begin position="22"/>
        <end position="49"/>
    </location>
</feature>
<dbReference type="EMBL" id="CP095855">
    <property type="protein sequence ID" value="UPK69972.1"/>
    <property type="molecule type" value="Genomic_DNA"/>
</dbReference>
<organism evidence="2 3">
    <name type="scientific">Chitinophaga filiformis</name>
    <name type="common">Myxococcus filiformis</name>
    <name type="synonym">Flexibacter filiformis</name>
    <dbReference type="NCBI Taxonomy" id="104663"/>
    <lineage>
        <taxon>Bacteria</taxon>
        <taxon>Pseudomonadati</taxon>
        <taxon>Bacteroidota</taxon>
        <taxon>Chitinophagia</taxon>
        <taxon>Chitinophagales</taxon>
        <taxon>Chitinophagaceae</taxon>
        <taxon>Chitinophaga</taxon>
    </lineage>
</organism>
<evidence type="ECO:0000313" key="2">
    <source>
        <dbReference type="EMBL" id="UPK69972.1"/>
    </source>
</evidence>
<protein>
    <recommendedName>
        <fullName evidence="4">LTXXQ motif family protein</fullName>
    </recommendedName>
</protein>
<dbReference type="RefSeq" id="WP_247812235.1">
    <property type="nucleotide sequence ID" value="NZ_CP095855.1"/>
</dbReference>
<keyword evidence="1" id="KW-0175">Coiled coil</keyword>
<proteinExistence type="predicted"/>
<evidence type="ECO:0000256" key="1">
    <source>
        <dbReference type="SAM" id="Coils"/>
    </source>
</evidence>
<dbReference type="Proteomes" id="UP000830198">
    <property type="component" value="Chromosome"/>
</dbReference>
<name>A0ABY4I2C6_CHIFI</name>